<reference evidence="2 3" key="1">
    <citation type="journal article" date="2021" name="Plant Biotechnol. J.">
        <title>Multi-omics assisted identification of the key and species-specific regulatory components of drought-tolerant mechanisms in Gossypium stocksii.</title>
        <authorList>
            <person name="Yu D."/>
            <person name="Ke L."/>
            <person name="Zhang D."/>
            <person name="Wu Y."/>
            <person name="Sun Y."/>
            <person name="Mei J."/>
            <person name="Sun J."/>
            <person name="Sun Y."/>
        </authorList>
    </citation>
    <scope>NUCLEOTIDE SEQUENCE [LARGE SCALE GENOMIC DNA]</scope>
    <source>
        <strain evidence="3">cv. E1</strain>
        <tissue evidence="2">Leaf</tissue>
    </source>
</reference>
<feature type="region of interest" description="Disordered" evidence="1">
    <location>
        <begin position="1"/>
        <end position="35"/>
    </location>
</feature>
<name>A0A9D3VYK5_9ROSI</name>
<dbReference type="OrthoDB" id="10466486at2759"/>
<evidence type="ECO:0000313" key="2">
    <source>
        <dbReference type="EMBL" id="KAH1106026.1"/>
    </source>
</evidence>
<evidence type="ECO:0000256" key="1">
    <source>
        <dbReference type="SAM" id="MobiDB-lite"/>
    </source>
</evidence>
<organism evidence="2 3">
    <name type="scientific">Gossypium stocksii</name>
    <dbReference type="NCBI Taxonomy" id="47602"/>
    <lineage>
        <taxon>Eukaryota</taxon>
        <taxon>Viridiplantae</taxon>
        <taxon>Streptophyta</taxon>
        <taxon>Embryophyta</taxon>
        <taxon>Tracheophyta</taxon>
        <taxon>Spermatophyta</taxon>
        <taxon>Magnoliopsida</taxon>
        <taxon>eudicotyledons</taxon>
        <taxon>Gunneridae</taxon>
        <taxon>Pentapetalae</taxon>
        <taxon>rosids</taxon>
        <taxon>malvids</taxon>
        <taxon>Malvales</taxon>
        <taxon>Malvaceae</taxon>
        <taxon>Malvoideae</taxon>
        <taxon>Gossypium</taxon>
    </lineage>
</organism>
<evidence type="ECO:0000313" key="3">
    <source>
        <dbReference type="Proteomes" id="UP000828251"/>
    </source>
</evidence>
<keyword evidence="3" id="KW-1185">Reference proteome</keyword>
<accession>A0A9D3VYK5</accession>
<dbReference type="EMBL" id="JAIQCV010000004">
    <property type="protein sequence ID" value="KAH1106026.1"/>
    <property type="molecule type" value="Genomic_DNA"/>
</dbReference>
<feature type="compositionally biased region" description="Basic and acidic residues" evidence="1">
    <location>
        <begin position="22"/>
        <end position="35"/>
    </location>
</feature>
<comment type="caution">
    <text evidence="2">The sequence shown here is derived from an EMBL/GenBank/DDBJ whole genome shotgun (WGS) entry which is preliminary data.</text>
</comment>
<dbReference type="AlphaFoldDB" id="A0A9D3VYK5"/>
<gene>
    <name evidence="2" type="ORF">J1N35_009794</name>
</gene>
<feature type="compositionally biased region" description="Basic and acidic residues" evidence="1">
    <location>
        <begin position="85"/>
        <end position="101"/>
    </location>
</feature>
<proteinExistence type="predicted"/>
<dbReference type="Proteomes" id="UP000828251">
    <property type="component" value="Unassembled WGS sequence"/>
</dbReference>
<feature type="region of interest" description="Disordered" evidence="1">
    <location>
        <begin position="85"/>
        <end position="108"/>
    </location>
</feature>
<sequence length="108" mass="12556">MKPADSTVEPTPMEKVGCASASREKERRKNSQNEFVSKKTEGLWVIRSQGIRINVIHMGTSQIRGKIERRLLAKEMYQRAKRFKIRGDGSQGKRFERRDNPIARQVRK</sequence>
<protein>
    <submittedName>
        <fullName evidence="2">Uncharacterized protein</fullName>
    </submittedName>
</protein>